<evidence type="ECO:0000313" key="8">
    <source>
        <dbReference type="Proteomes" id="UP001318040"/>
    </source>
</evidence>
<dbReference type="GO" id="GO:0016485">
    <property type="term" value="P:protein processing"/>
    <property type="evidence" value="ECO:0007669"/>
    <property type="project" value="UniProtKB-UniRule"/>
</dbReference>
<dbReference type="AlphaFoldDB" id="A0AAJ7XJZ4"/>
<feature type="transmembrane region" description="Helical" evidence="7">
    <location>
        <begin position="67"/>
        <end position="86"/>
    </location>
</feature>
<feature type="transmembrane region" description="Helical" evidence="7">
    <location>
        <begin position="186"/>
        <end position="206"/>
    </location>
</feature>
<organism evidence="8 9">
    <name type="scientific">Petromyzon marinus</name>
    <name type="common">Sea lamprey</name>
    <dbReference type="NCBI Taxonomy" id="7757"/>
    <lineage>
        <taxon>Eukaryota</taxon>
        <taxon>Metazoa</taxon>
        <taxon>Chordata</taxon>
        <taxon>Craniata</taxon>
        <taxon>Vertebrata</taxon>
        <taxon>Cyclostomata</taxon>
        <taxon>Hyperoartia</taxon>
        <taxon>Petromyzontiformes</taxon>
        <taxon>Petromyzontidae</taxon>
        <taxon>Petromyzon</taxon>
    </lineage>
</organism>
<name>A0AAJ7XJZ4_PETMA</name>
<protein>
    <recommendedName>
        <fullName evidence="7">Gamma-secretase subunit APH-1</fullName>
        <shortName evidence="7">APH-1</shortName>
    </recommendedName>
</protein>
<feature type="transmembrane region" description="Helical" evidence="7">
    <location>
        <begin position="6"/>
        <end position="25"/>
    </location>
</feature>
<dbReference type="RefSeq" id="XP_032836078.1">
    <property type="nucleotide sequence ID" value="XM_032980187.1"/>
</dbReference>
<gene>
    <name evidence="9" type="primary">LOC116957784</name>
</gene>
<keyword evidence="8" id="KW-1185">Reference proteome</keyword>
<dbReference type="GeneID" id="116957784"/>
<feature type="transmembrane region" description="Helical" evidence="7">
    <location>
        <begin position="157"/>
        <end position="179"/>
    </location>
</feature>
<keyword evidence="6 7" id="KW-0472">Membrane</keyword>
<comment type="subunit">
    <text evidence="7">Component of the gamma-secretase complex.</text>
</comment>
<evidence type="ECO:0000313" key="9">
    <source>
        <dbReference type="RefSeq" id="XP_032836078.1"/>
    </source>
</evidence>
<evidence type="ECO:0000256" key="4">
    <source>
        <dbReference type="ARBA" id="ARBA00022976"/>
    </source>
</evidence>
<dbReference type="KEGG" id="pmrn:116957784"/>
<evidence type="ECO:0000256" key="3">
    <source>
        <dbReference type="ARBA" id="ARBA00022692"/>
    </source>
</evidence>
<dbReference type="InterPro" id="IPR009294">
    <property type="entry name" value="Aph-1"/>
</dbReference>
<feature type="transmembrane region" description="Helical" evidence="7">
    <location>
        <begin position="212"/>
        <end position="230"/>
    </location>
</feature>
<evidence type="ECO:0000256" key="5">
    <source>
        <dbReference type="ARBA" id="ARBA00022989"/>
    </source>
</evidence>
<dbReference type="GO" id="GO:0070765">
    <property type="term" value="C:gamma-secretase complex"/>
    <property type="evidence" value="ECO:0007669"/>
    <property type="project" value="UniProtKB-UniRule"/>
</dbReference>
<dbReference type="PANTHER" id="PTHR12889">
    <property type="entry name" value="GAMMA-SECRETASE SUBUNIT APH-1"/>
    <property type="match status" value="1"/>
</dbReference>
<sequence length="258" mass="28335">MTATVFFGCAFIAFGPAFALFVFTIARDPLRVIVLIAGAFFWLVSLLMSSLLWFIAYQLSDKTNEGLQRGLLIMGVLFSIAMQETFRYGYFRLLKKANEGLASLGEESMAPISIRQMAYVSGLGFGMMSGAFSGVNILAESLGPGTVGIHGDSAHYFLSSAFMTMAMVLLHTAWGVVFFQSCDRKHWWGVAAVVLSHVFVSSLTFANPNYEASLIPAYLMMAAFGTWAYFTSGGSLRNIKSFVTCKSSEYLLASHRQR</sequence>
<evidence type="ECO:0000256" key="2">
    <source>
        <dbReference type="ARBA" id="ARBA00005577"/>
    </source>
</evidence>
<dbReference type="GO" id="GO:0007219">
    <property type="term" value="P:Notch signaling pathway"/>
    <property type="evidence" value="ECO:0007669"/>
    <property type="project" value="UniProtKB-UniRule"/>
</dbReference>
<evidence type="ECO:0000256" key="6">
    <source>
        <dbReference type="ARBA" id="ARBA00023136"/>
    </source>
</evidence>
<dbReference type="Proteomes" id="UP001318040">
    <property type="component" value="Chromosome 1"/>
</dbReference>
<comment type="similarity">
    <text evidence="2 7">Belongs to the APH-1 family.</text>
</comment>
<evidence type="ECO:0000256" key="1">
    <source>
        <dbReference type="ARBA" id="ARBA00004141"/>
    </source>
</evidence>
<proteinExistence type="inferred from homology"/>
<feature type="transmembrane region" description="Helical" evidence="7">
    <location>
        <begin position="32"/>
        <end position="55"/>
    </location>
</feature>
<keyword evidence="5 7" id="KW-1133">Transmembrane helix</keyword>
<feature type="transmembrane region" description="Helical" evidence="7">
    <location>
        <begin position="117"/>
        <end position="137"/>
    </location>
</feature>
<keyword evidence="3 7" id="KW-0812">Transmembrane</keyword>
<accession>A0AAJ7XJZ4</accession>
<comment type="function">
    <text evidence="7">Potential subunit of the gamma-secretase complex, an endoprotease complex that catalyzes the intramembrane cleavage of integral proteins such as Notch receptors.</text>
</comment>
<keyword evidence="4 7" id="KW-0914">Notch signaling pathway</keyword>
<dbReference type="Pfam" id="PF06105">
    <property type="entry name" value="Aph-1"/>
    <property type="match status" value="1"/>
</dbReference>
<comment type="subcellular location">
    <subcellularLocation>
        <location evidence="1 7">Membrane</location>
        <topology evidence="1 7">Multi-pass membrane protein</topology>
    </subcellularLocation>
</comment>
<evidence type="ECO:0000256" key="7">
    <source>
        <dbReference type="RuleBase" id="RU369072"/>
    </source>
</evidence>
<reference evidence="9" key="1">
    <citation type="submission" date="2025-08" db="UniProtKB">
        <authorList>
            <consortium name="RefSeq"/>
        </authorList>
    </citation>
    <scope>IDENTIFICATION</scope>
    <source>
        <tissue evidence="9">Sperm</tissue>
    </source>
</reference>